<keyword evidence="3" id="KW-1185">Reference proteome</keyword>
<feature type="compositionally biased region" description="Basic and acidic residues" evidence="1">
    <location>
        <begin position="10"/>
        <end position="22"/>
    </location>
</feature>
<dbReference type="AlphaFoldDB" id="A0A6N8JF00"/>
<name>A0A6N8JF00_9BACT</name>
<proteinExistence type="predicted"/>
<reference evidence="2 3" key="1">
    <citation type="submission" date="2019-12" db="EMBL/GenBank/DDBJ databases">
        <title>The draft genomic sequence of strain Chitinophaga oryziterrae JCM 16595.</title>
        <authorList>
            <person name="Zhang X."/>
        </authorList>
    </citation>
    <scope>NUCLEOTIDE SEQUENCE [LARGE SCALE GENOMIC DNA]</scope>
    <source>
        <strain evidence="2 3">JCM 16595</strain>
    </source>
</reference>
<evidence type="ECO:0000313" key="2">
    <source>
        <dbReference type="EMBL" id="MVT42898.1"/>
    </source>
</evidence>
<accession>A0A6N8JF00</accession>
<evidence type="ECO:0000313" key="3">
    <source>
        <dbReference type="Proteomes" id="UP000468388"/>
    </source>
</evidence>
<evidence type="ECO:0000256" key="1">
    <source>
        <dbReference type="SAM" id="MobiDB-lite"/>
    </source>
</evidence>
<protein>
    <submittedName>
        <fullName evidence="2">Uncharacterized protein</fullName>
    </submittedName>
</protein>
<organism evidence="2 3">
    <name type="scientific">Chitinophaga oryziterrae</name>
    <dbReference type="NCBI Taxonomy" id="1031224"/>
    <lineage>
        <taxon>Bacteria</taxon>
        <taxon>Pseudomonadati</taxon>
        <taxon>Bacteroidota</taxon>
        <taxon>Chitinophagia</taxon>
        <taxon>Chitinophagales</taxon>
        <taxon>Chitinophagaceae</taxon>
        <taxon>Chitinophaga</taxon>
    </lineage>
</organism>
<dbReference type="Proteomes" id="UP000468388">
    <property type="component" value="Unassembled WGS sequence"/>
</dbReference>
<feature type="region of interest" description="Disordered" evidence="1">
    <location>
        <begin position="1"/>
        <end position="34"/>
    </location>
</feature>
<gene>
    <name evidence="2" type="ORF">GO495_20045</name>
</gene>
<dbReference type="OrthoDB" id="679417at2"/>
<comment type="caution">
    <text evidence="2">The sequence shown here is derived from an EMBL/GenBank/DDBJ whole genome shotgun (WGS) entry which is preliminary data.</text>
</comment>
<dbReference type="RefSeq" id="WP_157301513.1">
    <property type="nucleotide sequence ID" value="NZ_BAAAZB010000004.1"/>
</dbReference>
<sequence length="62" mass="7040">MNQNIQQKIDQYKKTAQRDQGSDSKPVPSKPVHVDGLAQVIRSQKDAENFMAELECIVKRAQ</sequence>
<dbReference type="EMBL" id="WRXO01000006">
    <property type="protein sequence ID" value="MVT42898.1"/>
    <property type="molecule type" value="Genomic_DNA"/>
</dbReference>